<dbReference type="AlphaFoldDB" id="L7K0G2"/>
<dbReference type="EMBL" id="JH993832">
    <property type="protein sequence ID" value="ELQ76677.1"/>
    <property type="molecule type" value="Genomic_DNA"/>
</dbReference>
<dbReference type="HOGENOM" id="CLU_106412_0_0_1"/>
<keyword evidence="3" id="KW-1185">Reference proteome</keyword>
<dbReference type="InterPro" id="IPR027408">
    <property type="entry name" value="PNPase/RNase_PH_dom_sf"/>
</dbReference>
<dbReference type="OMA" id="NIHIEIY"/>
<organism evidence="2 3">
    <name type="scientific">Trachipleistophora hominis</name>
    <name type="common">Microsporidian parasite</name>
    <dbReference type="NCBI Taxonomy" id="72359"/>
    <lineage>
        <taxon>Eukaryota</taxon>
        <taxon>Fungi</taxon>
        <taxon>Fungi incertae sedis</taxon>
        <taxon>Microsporidia</taxon>
        <taxon>Pleistophoridae</taxon>
        <taxon>Trachipleistophora</taxon>
    </lineage>
</organism>
<dbReference type="SUPFAM" id="SSF55666">
    <property type="entry name" value="Ribonuclease PH domain 2-like"/>
    <property type="match status" value="1"/>
</dbReference>
<protein>
    <submittedName>
        <fullName evidence="2">Putative Exoribonuclease, phosphorolytic domain 2 protein</fullName>
    </submittedName>
</protein>
<evidence type="ECO:0000259" key="1">
    <source>
        <dbReference type="Pfam" id="PF03725"/>
    </source>
</evidence>
<dbReference type="OrthoDB" id="10264038at2759"/>
<accession>L7K0G2</accession>
<proteinExistence type="predicted"/>
<sequence length="160" mass="18513">VETSERDSVTFDDFFLIKDRLYKLFDRFKLGCVIEYKVLRNDGSLLSLFYNAFNVILRGIKLPYISGNYDFVKNQNDNILFQANNSNYYVEMDSINAITYGLIDDLCITDPSFVEEEASDATLTVLYRNDTLNGLYLFSKHGITLETFENFLVSKDLLLD</sequence>
<gene>
    <name evidence="2" type="ORF">THOM_0396</name>
</gene>
<evidence type="ECO:0000313" key="3">
    <source>
        <dbReference type="Proteomes" id="UP000011185"/>
    </source>
</evidence>
<dbReference type="VEuPathDB" id="MicrosporidiaDB:THOM_0396"/>
<dbReference type="InterPro" id="IPR036345">
    <property type="entry name" value="ExoRNase_PH_dom2_sf"/>
</dbReference>
<feature type="domain" description="Exoribonuclease phosphorolytic" evidence="1">
    <location>
        <begin position="97"/>
        <end position="133"/>
    </location>
</feature>
<reference evidence="2 3" key="1">
    <citation type="journal article" date="2012" name="PLoS Pathog.">
        <title>The genome of the obligate intracellular parasite Trachipleistophora hominis: new insights into microsporidian genome dynamics and reductive evolution.</title>
        <authorList>
            <person name="Heinz E."/>
            <person name="Williams T.A."/>
            <person name="Nakjang S."/>
            <person name="Noel C.J."/>
            <person name="Swan D.C."/>
            <person name="Goldberg A.V."/>
            <person name="Harris S.R."/>
            <person name="Weinmaier T."/>
            <person name="Markert S."/>
            <person name="Becher D."/>
            <person name="Bernhardt J."/>
            <person name="Dagan T."/>
            <person name="Hacker C."/>
            <person name="Lucocq J.M."/>
            <person name="Schweder T."/>
            <person name="Rattei T."/>
            <person name="Hall N."/>
            <person name="Hirt R.P."/>
            <person name="Embley T.M."/>
        </authorList>
    </citation>
    <scope>NUCLEOTIDE SEQUENCE [LARGE SCALE GENOMIC DNA]</scope>
</reference>
<name>L7K0G2_TRAHO</name>
<dbReference type="Proteomes" id="UP000011185">
    <property type="component" value="Unassembled WGS sequence"/>
</dbReference>
<dbReference type="Gene3D" id="3.30.230.70">
    <property type="entry name" value="GHMP Kinase, N-terminal domain"/>
    <property type="match status" value="1"/>
</dbReference>
<dbReference type="Pfam" id="PF03725">
    <property type="entry name" value="RNase_PH_C"/>
    <property type="match status" value="1"/>
</dbReference>
<dbReference type="InterPro" id="IPR015847">
    <property type="entry name" value="ExoRNase_PH_dom2"/>
</dbReference>
<evidence type="ECO:0000313" key="2">
    <source>
        <dbReference type="EMBL" id="ELQ76677.1"/>
    </source>
</evidence>
<dbReference type="InParanoid" id="L7K0G2"/>
<feature type="non-terminal residue" evidence="2">
    <location>
        <position position="1"/>
    </location>
</feature>